<name>A0A6S6U9X2_9BACT</name>
<evidence type="ECO:0000313" key="1">
    <source>
        <dbReference type="EMBL" id="CAA6824888.1"/>
    </source>
</evidence>
<gene>
    <name evidence="1" type="ORF">HELGO_WM6982</name>
</gene>
<accession>A0A6S6U9X2</accession>
<evidence type="ECO:0008006" key="2">
    <source>
        <dbReference type="Google" id="ProtNLM"/>
    </source>
</evidence>
<dbReference type="AlphaFoldDB" id="A0A6S6U9X2"/>
<dbReference type="EMBL" id="CACVAU010000079">
    <property type="protein sequence ID" value="CAA6824888.1"/>
    <property type="molecule type" value="Genomic_DNA"/>
</dbReference>
<protein>
    <recommendedName>
        <fullName evidence="2">DUF481 domain-containing protein</fullName>
    </recommendedName>
</protein>
<organism evidence="1">
    <name type="scientific">uncultured Sulfurovum sp</name>
    <dbReference type="NCBI Taxonomy" id="269237"/>
    <lineage>
        <taxon>Bacteria</taxon>
        <taxon>Pseudomonadati</taxon>
        <taxon>Campylobacterota</taxon>
        <taxon>Epsilonproteobacteria</taxon>
        <taxon>Campylobacterales</taxon>
        <taxon>Sulfurovaceae</taxon>
        <taxon>Sulfurovum</taxon>
        <taxon>environmental samples</taxon>
    </lineage>
</organism>
<sequence>MNQIKLSFLATGLLVSVQNLHAIEMTDYKVVEGTYQEAYINGALTVEGGNQDQTSYSAHVDANTKTIYTTAPYSWEFSAQGNSDFSKGSTSGDERLESYDLGASTRFDKYLKNDDTMFVYGGGDLGYRKQITANEADDPFVKVGTGMGYGRMYDATPLAVALRIVEDLNTYKIITKSVSDKTLLALAKIIDLQEEYESKHGFSDYKKYWYEAMEKTLKDAGVLASESLGAFGIVRINEIIDLEKISGRFHGWKVRGGLGQIVSNFDGNSESTTVDAEFDYGLPIGYESQFRDTAILSKVLDDKEAIDFQFRNIASYTYELADRVDWENSWTLGLDAYNQGDNVVSNSLSTGFRYYLANRLTFDTTFSLTKTDGTNGGSIETPDWDTKFFTGIRYRLK</sequence>
<reference evidence="1" key="1">
    <citation type="submission" date="2020-01" db="EMBL/GenBank/DDBJ databases">
        <authorList>
            <person name="Meier V. D."/>
            <person name="Meier V D."/>
        </authorList>
    </citation>
    <scope>NUCLEOTIDE SEQUENCE</scope>
    <source>
        <strain evidence="1">HLG_WM_MAG_05</strain>
    </source>
</reference>
<proteinExistence type="predicted"/>